<dbReference type="RefSeq" id="XP_007772830.1">
    <property type="nucleotide sequence ID" value="XM_007774640.1"/>
</dbReference>
<evidence type="ECO:0000256" key="2">
    <source>
        <dbReference type="PROSITE-ProRule" id="PRU01331"/>
    </source>
</evidence>
<dbReference type="GO" id="GO:0016301">
    <property type="term" value="F:kinase activity"/>
    <property type="evidence" value="ECO:0007669"/>
    <property type="project" value="UniProtKB-KW"/>
</dbReference>
<reference evidence="6" key="1">
    <citation type="journal article" date="2012" name="Science">
        <title>The Paleozoic origin of enzymatic lignin decomposition reconstructed from 31 fungal genomes.</title>
        <authorList>
            <person name="Floudas D."/>
            <person name="Binder M."/>
            <person name="Riley R."/>
            <person name="Barry K."/>
            <person name="Blanchette R.A."/>
            <person name="Henrissat B."/>
            <person name="Martinez A.T."/>
            <person name="Otillar R."/>
            <person name="Spatafora J.W."/>
            <person name="Yadav J.S."/>
            <person name="Aerts A."/>
            <person name="Benoit I."/>
            <person name="Boyd A."/>
            <person name="Carlson A."/>
            <person name="Copeland A."/>
            <person name="Coutinho P.M."/>
            <person name="de Vries R.P."/>
            <person name="Ferreira P."/>
            <person name="Findley K."/>
            <person name="Foster B."/>
            <person name="Gaskell J."/>
            <person name="Glotzer D."/>
            <person name="Gorecki P."/>
            <person name="Heitman J."/>
            <person name="Hesse C."/>
            <person name="Hori C."/>
            <person name="Igarashi K."/>
            <person name="Jurgens J.A."/>
            <person name="Kallen N."/>
            <person name="Kersten P."/>
            <person name="Kohler A."/>
            <person name="Kuees U."/>
            <person name="Kumar T.K.A."/>
            <person name="Kuo A."/>
            <person name="LaButti K."/>
            <person name="Larrondo L.F."/>
            <person name="Lindquist E."/>
            <person name="Ling A."/>
            <person name="Lombard V."/>
            <person name="Lucas S."/>
            <person name="Lundell T."/>
            <person name="Martin R."/>
            <person name="McLaughlin D.J."/>
            <person name="Morgenstern I."/>
            <person name="Morin E."/>
            <person name="Murat C."/>
            <person name="Nagy L.G."/>
            <person name="Nolan M."/>
            <person name="Ohm R.A."/>
            <person name="Patyshakuliyeva A."/>
            <person name="Rokas A."/>
            <person name="Ruiz-Duenas F.J."/>
            <person name="Sabat G."/>
            <person name="Salamov A."/>
            <person name="Samejima M."/>
            <person name="Schmutz J."/>
            <person name="Slot J.C."/>
            <person name="St John F."/>
            <person name="Stenlid J."/>
            <person name="Sun H."/>
            <person name="Sun S."/>
            <person name="Syed K."/>
            <person name="Tsang A."/>
            <person name="Wiebenga A."/>
            <person name="Young D."/>
            <person name="Pisabarro A."/>
            <person name="Eastwood D.C."/>
            <person name="Martin F."/>
            <person name="Cullen D."/>
            <person name="Grigoriev I.V."/>
            <person name="Hibbett D.S."/>
        </authorList>
    </citation>
    <scope>NUCLEOTIDE SEQUENCE [LARGE SCALE GENOMIC DNA]</scope>
    <source>
        <strain evidence="6">RWD-64-598 SS2</strain>
    </source>
</reference>
<evidence type="ECO:0000256" key="3">
    <source>
        <dbReference type="RuleBase" id="RU000384"/>
    </source>
</evidence>
<evidence type="ECO:0000313" key="5">
    <source>
        <dbReference type="EMBL" id="EIW77468.1"/>
    </source>
</evidence>
<dbReference type="SMART" id="SM01230">
    <property type="entry name" value="Gln-synt_C"/>
    <property type="match status" value="1"/>
</dbReference>
<dbReference type="Gene3D" id="3.30.590.10">
    <property type="entry name" value="Glutamine synthetase/guanido kinase, catalytic domain"/>
    <property type="match status" value="1"/>
</dbReference>
<evidence type="ECO:0000259" key="4">
    <source>
        <dbReference type="PROSITE" id="PS51987"/>
    </source>
</evidence>
<dbReference type="PANTHER" id="PTHR43785:SF2">
    <property type="entry name" value="TYPE-1 GLUTAMINE SYNTHETASE 1"/>
    <property type="match status" value="1"/>
</dbReference>
<dbReference type="OMA" id="WAWAPVD"/>
<dbReference type="AlphaFoldDB" id="A0A5M3ME11"/>
<dbReference type="InterPro" id="IPR008146">
    <property type="entry name" value="Gln_synth_cat_dom"/>
</dbReference>
<evidence type="ECO:0000313" key="6">
    <source>
        <dbReference type="Proteomes" id="UP000053558"/>
    </source>
</evidence>
<keyword evidence="1" id="KW-0436">Ligase</keyword>
<dbReference type="PANTHER" id="PTHR43785">
    <property type="entry name" value="GAMMA-GLUTAMYLPUTRESCINE SYNTHETASE"/>
    <property type="match status" value="1"/>
</dbReference>
<evidence type="ECO:0000256" key="1">
    <source>
        <dbReference type="ARBA" id="ARBA00022598"/>
    </source>
</evidence>
<dbReference type="GeneID" id="19198814"/>
<sequence length="408" mass="43567">MTTGAPVAVSSELPPGYTGIGEYLVAVDLATLRLCPYADGHAVVHGFFEEKVPIKVEGGQSVEVPYCPRTLLRRVTRESKEKHGAEFLVGFESEFILLESTSPAKAINDSGWCSSSAFNAGTSGQKVLDEIAKCIKASGIELQMYHSESAPGQYEVVTGPLPPLEAVDALINTRQVIFNVASKHGLRATFAPRVYSDNCGTACHAHISVHTPSTSQPASTTSPYLNTLEAKFLSGILKHLTAISVFTLPLPASYARVADGIWSGGTWVAWGIDNKEVPIRLCNAHSASSRNFEVKCIDGVANPYYALAAVIGAGMDGVATGEEVKAKDCSADKAPSEMDDAERALNGVTDRMALSWEEAITKLETSQRMKEVLGAPAVEAYLAVNKCLAAHMGQGSEEEAITRLVENY</sequence>
<name>A0A5M3ME11_CONPW</name>
<dbReference type="PROSITE" id="PS51987">
    <property type="entry name" value="GS_CATALYTIC"/>
    <property type="match status" value="1"/>
</dbReference>
<dbReference type="GO" id="GO:0004356">
    <property type="term" value="F:glutamine synthetase activity"/>
    <property type="evidence" value="ECO:0007669"/>
    <property type="project" value="InterPro"/>
</dbReference>
<dbReference type="Pfam" id="PF00120">
    <property type="entry name" value="Gln-synt_C"/>
    <property type="match status" value="1"/>
</dbReference>
<dbReference type="Proteomes" id="UP000053558">
    <property type="component" value="Unassembled WGS sequence"/>
</dbReference>
<dbReference type="SUPFAM" id="SSF55931">
    <property type="entry name" value="Glutamine synthetase/guanido kinase"/>
    <property type="match status" value="1"/>
</dbReference>
<accession>A0A5M3ME11</accession>
<dbReference type="InterPro" id="IPR014746">
    <property type="entry name" value="Gln_synth/guanido_kin_cat_dom"/>
</dbReference>
<proteinExistence type="inferred from homology"/>
<protein>
    <submittedName>
        <fullName evidence="5">Glutamine synthetase guanido kinase</fullName>
    </submittedName>
</protein>
<keyword evidence="5" id="KW-0418">Kinase</keyword>
<dbReference type="EMBL" id="JH711584">
    <property type="protein sequence ID" value="EIW77468.1"/>
    <property type="molecule type" value="Genomic_DNA"/>
</dbReference>
<feature type="domain" description="GS catalytic" evidence="4">
    <location>
        <begin position="68"/>
        <end position="408"/>
    </location>
</feature>
<comment type="similarity">
    <text evidence="2 3">Belongs to the glutamine synthetase family.</text>
</comment>
<keyword evidence="5" id="KW-0808">Transferase</keyword>
<organism evidence="5 6">
    <name type="scientific">Coniophora puteana (strain RWD-64-598)</name>
    <name type="common">Brown rot fungus</name>
    <dbReference type="NCBI Taxonomy" id="741705"/>
    <lineage>
        <taxon>Eukaryota</taxon>
        <taxon>Fungi</taxon>
        <taxon>Dikarya</taxon>
        <taxon>Basidiomycota</taxon>
        <taxon>Agaricomycotina</taxon>
        <taxon>Agaricomycetes</taxon>
        <taxon>Agaricomycetidae</taxon>
        <taxon>Boletales</taxon>
        <taxon>Coniophorineae</taxon>
        <taxon>Coniophoraceae</taxon>
        <taxon>Coniophora</taxon>
    </lineage>
</organism>
<keyword evidence="6" id="KW-1185">Reference proteome</keyword>
<comment type="caution">
    <text evidence="5">The sequence shown here is derived from an EMBL/GenBank/DDBJ whole genome shotgun (WGS) entry which is preliminary data.</text>
</comment>
<dbReference type="OrthoDB" id="3364440at2759"/>
<dbReference type="KEGG" id="cput:CONPUDRAFT_110073"/>
<gene>
    <name evidence="5" type="ORF">CONPUDRAFT_110073</name>
</gene>